<evidence type="ECO:0000256" key="5">
    <source>
        <dbReference type="ARBA" id="ARBA00022989"/>
    </source>
</evidence>
<evidence type="ECO:0000313" key="11">
    <source>
        <dbReference type="Proteomes" id="UP001162734"/>
    </source>
</evidence>
<organism evidence="10 11">
    <name type="scientific">Anaeromyxobacter paludicola</name>
    <dbReference type="NCBI Taxonomy" id="2918171"/>
    <lineage>
        <taxon>Bacteria</taxon>
        <taxon>Pseudomonadati</taxon>
        <taxon>Myxococcota</taxon>
        <taxon>Myxococcia</taxon>
        <taxon>Myxococcales</taxon>
        <taxon>Cystobacterineae</taxon>
        <taxon>Anaeromyxobacteraceae</taxon>
        <taxon>Anaeromyxobacter</taxon>
    </lineage>
</organism>
<feature type="domain" description="ABC transporter" evidence="8">
    <location>
        <begin position="377"/>
        <end position="618"/>
    </location>
</feature>
<dbReference type="InterPro" id="IPR027417">
    <property type="entry name" value="P-loop_NTPase"/>
</dbReference>
<feature type="transmembrane region" description="Helical" evidence="7">
    <location>
        <begin position="194"/>
        <end position="215"/>
    </location>
</feature>
<dbReference type="InterPro" id="IPR036640">
    <property type="entry name" value="ABC1_TM_sf"/>
</dbReference>
<evidence type="ECO:0000256" key="4">
    <source>
        <dbReference type="ARBA" id="ARBA00022840"/>
    </source>
</evidence>
<keyword evidence="6 7" id="KW-0472">Membrane</keyword>
<dbReference type="InterPro" id="IPR003593">
    <property type="entry name" value="AAA+_ATPase"/>
</dbReference>
<dbReference type="InterPro" id="IPR017871">
    <property type="entry name" value="ABC_transporter-like_CS"/>
</dbReference>
<evidence type="ECO:0000256" key="7">
    <source>
        <dbReference type="SAM" id="Phobius"/>
    </source>
</evidence>
<dbReference type="EMBL" id="AP025592">
    <property type="protein sequence ID" value="BDG07543.1"/>
    <property type="molecule type" value="Genomic_DNA"/>
</dbReference>
<feature type="transmembrane region" description="Helical" evidence="7">
    <location>
        <begin position="281"/>
        <end position="300"/>
    </location>
</feature>
<keyword evidence="3" id="KW-0547">Nucleotide-binding</keyword>
<dbReference type="InterPro" id="IPR003439">
    <property type="entry name" value="ABC_transporter-like_ATP-bd"/>
</dbReference>
<gene>
    <name evidence="10" type="ORF">AMPC_06560</name>
</gene>
<dbReference type="Proteomes" id="UP001162734">
    <property type="component" value="Chromosome"/>
</dbReference>
<feature type="transmembrane region" description="Helical" evidence="7">
    <location>
        <begin position="49"/>
        <end position="70"/>
    </location>
</feature>
<dbReference type="PROSITE" id="PS00211">
    <property type="entry name" value="ABC_TRANSPORTER_1"/>
    <property type="match status" value="1"/>
</dbReference>
<evidence type="ECO:0000256" key="3">
    <source>
        <dbReference type="ARBA" id="ARBA00022741"/>
    </source>
</evidence>
<feature type="transmembrane region" description="Helical" evidence="7">
    <location>
        <begin position="90"/>
        <end position="113"/>
    </location>
</feature>
<sequence length="625" mass="68292">MTSASSRHLRAPRGERPQRLRDRLAGAAAGFAQAPGTFRLVWQADRAGALLLAGLTALAAVLPAGIAWVGKLIVDAVVAASRGAPGAGEGRVVGLVLLELGLMAAAMAAARLSSLERELLRARLGNLVNERILEKALALELRHFEDSLVYDKMQNARREASARPLSLVVQSFAVIQNTVTLAALSALLVRLSPWSVAVLVAASIPAFLAEARLAAETFRVNTWRAPEGRRLNYLEWILTRDSHVKEVKLFGLGPLVLSRYRALFGKFYEEDRALAVRRMGWGVLFGLLSLAAFYGCYALVAARAARAEITLGDLTLYLTVFRQGQTAVQNVLSAVTTMYEDALYMSELFAYLGIPTGGEAARALPPRAPPRGRPLALELDRVSFRYPGQEEWALRDVSLTLAPGEKLGLVGENGAGKSTLVKLLLRLYDPTEGSIRYGGVDLRDMDPADLRARVGAVFQDFVRYQFTAAENIGLGEPAHLDDLPRIEAAARRGGADGVIAALPLRWETVLGGWFEKGHELSAGQWQKLAVARAFMREEAEVLILDEPTASIDAEAEHELFERFRALAADRSAIVISHRFSTVRIADRIAVLREGRLEELGSHRELMEKGGRYAGLFRLQAEGYRE</sequence>
<dbReference type="PROSITE" id="PS50893">
    <property type="entry name" value="ABC_TRANSPORTER_2"/>
    <property type="match status" value="1"/>
</dbReference>
<feature type="transmembrane region" description="Helical" evidence="7">
    <location>
        <begin position="167"/>
        <end position="188"/>
    </location>
</feature>
<dbReference type="RefSeq" id="WP_248344323.1">
    <property type="nucleotide sequence ID" value="NZ_AP025592.1"/>
</dbReference>
<dbReference type="SUPFAM" id="SSF52540">
    <property type="entry name" value="P-loop containing nucleoside triphosphate hydrolases"/>
    <property type="match status" value="1"/>
</dbReference>
<dbReference type="Pfam" id="PF00005">
    <property type="entry name" value="ABC_tran"/>
    <property type="match status" value="1"/>
</dbReference>
<feature type="domain" description="ABC transmembrane type-1" evidence="9">
    <location>
        <begin position="50"/>
        <end position="340"/>
    </location>
</feature>
<dbReference type="Gene3D" id="3.40.50.300">
    <property type="entry name" value="P-loop containing nucleotide triphosphate hydrolases"/>
    <property type="match status" value="1"/>
</dbReference>
<name>A0ABM7X6X9_9BACT</name>
<evidence type="ECO:0000256" key="1">
    <source>
        <dbReference type="ARBA" id="ARBA00004651"/>
    </source>
</evidence>
<protein>
    <submittedName>
        <fullName evidence="10">ABC transporter permease</fullName>
    </submittedName>
</protein>
<dbReference type="PANTHER" id="PTHR24221:SF646">
    <property type="entry name" value="HAEMOLYSIN SECRETION ATP-BINDING PROTEIN"/>
    <property type="match status" value="1"/>
</dbReference>
<comment type="subcellular location">
    <subcellularLocation>
        <location evidence="1">Cell membrane</location>
        <topology evidence="1">Multi-pass membrane protein</topology>
    </subcellularLocation>
</comment>
<keyword evidence="2 7" id="KW-0812">Transmembrane</keyword>
<dbReference type="InterPro" id="IPR039421">
    <property type="entry name" value="Type_1_exporter"/>
</dbReference>
<evidence type="ECO:0000259" key="8">
    <source>
        <dbReference type="PROSITE" id="PS50893"/>
    </source>
</evidence>
<accession>A0ABM7X6X9</accession>
<keyword evidence="4" id="KW-0067">ATP-binding</keyword>
<evidence type="ECO:0000256" key="6">
    <source>
        <dbReference type="ARBA" id="ARBA00023136"/>
    </source>
</evidence>
<dbReference type="SMART" id="SM00382">
    <property type="entry name" value="AAA"/>
    <property type="match status" value="1"/>
</dbReference>
<dbReference type="Gene3D" id="1.20.1560.10">
    <property type="entry name" value="ABC transporter type 1, transmembrane domain"/>
    <property type="match status" value="1"/>
</dbReference>
<dbReference type="PROSITE" id="PS50929">
    <property type="entry name" value="ABC_TM1F"/>
    <property type="match status" value="1"/>
</dbReference>
<evidence type="ECO:0000313" key="10">
    <source>
        <dbReference type="EMBL" id="BDG07543.1"/>
    </source>
</evidence>
<dbReference type="InterPro" id="IPR011527">
    <property type="entry name" value="ABC1_TM_dom"/>
</dbReference>
<evidence type="ECO:0000256" key="2">
    <source>
        <dbReference type="ARBA" id="ARBA00022692"/>
    </source>
</evidence>
<dbReference type="PANTHER" id="PTHR24221">
    <property type="entry name" value="ATP-BINDING CASSETTE SUB-FAMILY B"/>
    <property type="match status" value="1"/>
</dbReference>
<dbReference type="SUPFAM" id="SSF90123">
    <property type="entry name" value="ABC transporter transmembrane region"/>
    <property type="match status" value="1"/>
</dbReference>
<keyword evidence="11" id="KW-1185">Reference proteome</keyword>
<keyword evidence="5 7" id="KW-1133">Transmembrane helix</keyword>
<reference evidence="11" key="1">
    <citation type="journal article" date="2022" name="Int. J. Syst. Evol. Microbiol.">
        <title>Anaeromyxobacter oryzae sp. nov., Anaeromyxobacter diazotrophicus sp. nov. and Anaeromyxobacter paludicola sp. nov., isolated from paddy soils.</title>
        <authorList>
            <person name="Itoh H."/>
            <person name="Xu Z."/>
            <person name="Mise K."/>
            <person name="Masuda Y."/>
            <person name="Ushijima N."/>
            <person name="Hayakawa C."/>
            <person name="Shiratori Y."/>
            <person name="Senoo K."/>
        </authorList>
    </citation>
    <scope>NUCLEOTIDE SEQUENCE [LARGE SCALE GENOMIC DNA]</scope>
    <source>
        <strain evidence="11">Red630</strain>
    </source>
</reference>
<proteinExistence type="predicted"/>
<evidence type="ECO:0000259" key="9">
    <source>
        <dbReference type="PROSITE" id="PS50929"/>
    </source>
</evidence>